<evidence type="ECO:0000313" key="1">
    <source>
        <dbReference type="EMBL" id="GGX81421.1"/>
    </source>
</evidence>
<evidence type="ECO:0000313" key="2">
    <source>
        <dbReference type="Proteomes" id="UP000619244"/>
    </source>
</evidence>
<name>A0A918NMN9_9ACTN</name>
<reference evidence="1" key="1">
    <citation type="journal article" date="2014" name="Int. J. Syst. Evol. Microbiol.">
        <title>Complete genome sequence of Corynebacterium casei LMG S-19264T (=DSM 44701T), isolated from a smear-ripened cheese.</title>
        <authorList>
            <consortium name="US DOE Joint Genome Institute (JGI-PGF)"/>
            <person name="Walter F."/>
            <person name="Albersmeier A."/>
            <person name="Kalinowski J."/>
            <person name="Ruckert C."/>
        </authorList>
    </citation>
    <scope>NUCLEOTIDE SEQUENCE</scope>
    <source>
        <strain evidence="1">JCM 4790</strain>
    </source>
</reference>
<organism evidence="1 2">
    <name type="scientific">Streptomyces minutiscleroticus</name>
    <dbReference type="NCBI Taxonomy" id="68238"/>
    <lineage>
        <taxon>Bacteria</taxon>
        <taxon>Bacillati</taxon>
        <taxon>Actinomycetota</taxon>
        <taxon>Actinomycetes</taxon>
        <taxon>Kitasatosporales</taxon>
        <taxon>Streptomycetaceae</taxon>
        <taxon>Streptomyces</taxon>
    </lineage>
</organism>
<gene>
    <name evidence="1" type="ORF">GCM10010358_39720</name>
</gene>
<dbReference type="EMBL" id="BMVU01000018">
    <property type="protein sequence ID" value="GGX81421.1"/>
    <property type="molecule type" value="Genomic_DNA"/>
</dbReference>
<sequence>MPRAPQDRVPVIIRWDGVYDAEVPELPEPERITWAVHRWRLESVDGE</sequence>
<reference evidence="1" key="2">
    <citation type="submission" date="2020-09" db="EMBL/GenBank/DDBJ databases">
        <authorList>
            <person name="Sun Q."/>
            <person name="Ohkuma M."/>
        </authorList>
    </citation>
    <scope>NUCLEOTIDE SEQUENCE</scope>
    <source>
        <strain evidence="1">JCM 4790</strain>
    </source>
</reference>
<accession>A0A918NMN9</accession>
<protein>
    <submittedName>
        <fullName evidence="1">Uncharacterized protein</fullName>
    </submittedName>
</protein>
<dbReference type="AlphaFoldDB" id="A0A918NMN9"/>
<comment type="caution">
    <text evidence="1">The sequence shown here is derived from an EMBL/GenBank/DDBJ whole genome shotgun (WGS) entry which is preliminary data.</text>
</comment>
<dbReference type="Proteomes" id="UP000619244">
    <property type="component" value="Unassembled WGS sequence"/>
</dbReference>
<keyword evidence="2" id="KW-1185">Reference proteome</keyword>
<proteinExistence type="predicted"/>